<evidence type="ECO:0000313" key="2">
    <source>
        <dbReference type="EMBL" id="CAG8811423.1"/>
    </source>
</evidence>
<feature type="compositionally biased region" description="Basic and acidic residues" evidence="1">
    <location>
        <begin position="90"/>
        <end position="101"/>
    </location>
</feature>
<reference evidence="2 3" key="1">
    <citation type="submission" date="2021-06" db="EMBL/GenBank/DDBJ databases">
        <authorList>
            <person name="Kallberg Y."/>
            <person name="Tangrot J."/>
            <person name="Rosling A."/>
        </authorList>
    </citation>
    <scope>NUCLEOTIDE SEQUENCE [LARGE SCALE GENOMIC DNA]</scope>
    <source>
        <strain evidence="2 3">120-4 pot B 10/14</strain>
    </source>
</reference>
<name>A0ABN7W2T4_GIGMA</name>
<evidence type="ECO:0000313" key="3">
    <source>
        <dbReference type="Proteomes" id="UP000789901"/>
    </source>
</evidence>
<gene>
    <name evidence="2" type="ORF">GMARGA_LOCUS25339</name>
</gene>
<dbReference type="Proteomes" id="UP000789901">
    <property type="component" value="Unassembled WGS sequence"/>
</dbReference>
<dbReference type="EMBL" id="CAJVQB010027920">
    <property type="protein sequence ID" value="CAG8811423.1"/>
    <property type="molecule type" value="Genomic_DNA"/>
</dbReference>
<feature type="region of interest" description="Disordered" evidence="1">
    <location>
        <begin position="79"/>
        <end position="101"/>
    </location>
</feature>
<evidence type="ECO:0000256" key="1">
    <source>
        <dbReference type="SAM" id="MobiDB-lite"/>
    </source>
</evidence>
<accession>A0ABN7W2T4</accession>
<proteinExistence type="predicted"/>
<organism evidence="2 3">
    <name type="scientific">Gigaspora margarita</name>
    <dbReference type="NCBI Taxonomy" id="4874"/>
    <lineage>
        <taxon>Eukaryota</taxon>
        <taxon>Fungi</taxon>
        <taxon>Fungi incertae sedis</taxon>
        <taxon>Mucoromycota</taxon>
        <taxon>Glomeromycotina</taxon>
        <taxon>Glomeromycetes</taxon>
        <taxon>Diversisporales</taxon>
        <taxon>Gigasporaceae</taxon>
        <taxon>Gigaspora</taxon>
    </lineage>
</organism>
<protein>
    <submittedName>
        <fullName evidence="2">34718_t:CDS:1</fullName>
    </submittedName>
</protein>
<comment type="caution">
    <text evidence="2">The sequence shown here is derived from an EMBL/GenBank/DDBJ whole genome shotgun (WGS) entry which is preliminary data.</text>
</comment>
<feature type="non-terminal residue" evidence="2">
    <location>
        <position position="1"/>
    </location>
</feature>
<keyword evidence="3" id="KW-1185">Reference proteome</keyword>
<sequence length="134" mass="15388">TLNNGSNMTSPMNKTKNTLVVVTQGQEQMRFSPDNPCIAQAQEDSAHMNLSTDKQCMENPKHEENSLPLQVMNTEVTQRSIPTLDEDDVDTKQRSYSDAVRRNSVRNNEWEELVKEQVKEIKTAQDKEEFDETQ</sequence>